<feature type="region of interest" description="Disordered" evidence="5">
    <location>
        <begin position="1"/>
        <end position="26"/>
    </location>
</feature>
<keyword evidence="4 6" id="KW-0472">Membrane</keyword>
<sequence>MGLLRRARKSNPSGTEGGKSAPQSSRIEERLRTARILAEEDDDDDELHGRSKRTKAQIERDLSDPRVHKRIVENLYGAYKSRKERKKNYVSLFSFIFFVCFYLSILFLQRKAGEAYRLTSTLNSVLIPQRKEFTSSREIIDWASGVVNTLWTDAVCGDGVCSEPFEFPEYGRFGCKADCLRWIQTMSVTEVQLDLYYNFTHPRGSVNPVDLQKDATWNLCPKEQDEITGIAKIRHGKDCYYETDQPFPSQSGQVQVLLDDVPDGTWSVQMKKDIFLKVGGAVRERQNVTHEEKRHRILLAHHYANVARKHEKKILEKLRIDFLDLGKGFAHRKLNELHNSELTNLKVAHSEQFVIERADYGASYNLANIRGWYNSTVYNSTIQILNQTFANNHTLVDYASDPDLDCMPIMNDNSTSQYGVNTSDWNADWWSNVDAASTSTKETTVFGVNMIGDLYIHPPYGLSYFCECEKDAETGKVTACLDKCVGNGVNTTMPDPNQLACTETYRFLRNVYNQGIADAWSTLAAYETQALELADAEEVDFLKAFQAQQNVEYYDMIKMDGLEGDAVATATYDILKAYVISSEHSVGGKDNAYSKVRYANSGKYPDHREQLVPFLAARIQDLEKKMQDVPVYDSPWINGNSTFKKPKMPVVDEIQKFYTAETISGFHDVTTRLNYTLAEFNRKVIERKDYAYLTCNIAERSDIYRGTCTDPTTVAGPKWWDPWTNGTSVWLTQSRYKRMCNYLCLCGGGTGANNNCNKNTGEVCVCEACEDEGMFDTVEYLNATRDGQVGYGRKLLQAHEPNTQFTQKYRRAMLQTAETTESTVTLDDIMTAVSAIATNQTSLDTAMAELKKDQETATDKATAFFEDKRLEQMMTTGFTDLKAEHDSLSEQLDEIVAKQKEALAAAQASLLIQQRTSELLEAGLKAIDKLTRAVEKQRLTIRDAWLSGAFKDIGSYIQIQEDSINSREFKAKDAILMNAPCQMGPVNRVFEVENFDNEDPPEAFRERYVGLSNRVVAGMLFYVKRKELNLCDNDRFAELDKFCPGGTDTNAYGVDPVFKLGTPMFNADYDNVKTISQVYDCTKIGNATYDLRVEGTNITANNAPYCAELFNSRDVPWGFHSMDISNSYTKGFPFLIDINLDAAGAQRWLDYMEYGLLLSDAQTDEVSAQVVVYNSELGYFGNTMVYFKYIDGGKIVVTYENQTIKVQYYENWQDMLRFAMEIALAIGALYSVYDEFMDFILTRKRNDGNWRAYFESAWNYIDVASITIHLGVTVMWVIFSRVGCPRFDPSIHYKIYKNIDASAFQTRLFENHEFTDLGNMFSDMYALVTFLQSYMAVSGINIILLMLRVLKLMDFQPRLGVITHTLGLAAPDLIHFFTIFMMVFTGFAFIGHVIFGFGSVYFSTFEESFHTLFKNLLGDVEYFVVDLVELPGLTYIVAMIYFYSFNIMVLFILFNFLLAIIVDAFGEVKANASESISVHTEVNPMISDSWRSFSRYFGFHRDHISSDKLLAQLKRWRHGLDPDYESTDSEDEVIPYIPPGENVIRYDDDREIDQLGLRRVLRKAVIATETSRDPKFRLRSDPIGLEKDMDRVSKEISKQEGTYENLENQRGIDTAEEIAGAAKLFIKQVGEQPRMIFEDDEDPKKEELKTEGESLAEALEGMVKMQNRIVTSNRRIAIGNEEAQAAEARLHALEARLTRLMS</sequence>
<dbReference type="EMBL" id="FO082276">
    <property type="protein sequence ID" value="CCO15347.1"/>
    <property type="molecule type" value="Genomic_DNA"/>
</dbReference>
<dbReference type="OrthoDB" id="2017723at2759"/>
<dbReference type="Proteomes" id="UP000198341">
    <property type="component" value="Chromosome 3"/>
</dbReference>
<keyword evidence="3 6" id="KW-1133">Transmembrane helix</keyword>
<evidence type="ECO:0000313" key="9">
    <source>
        <dbReference type="Proteomes" id="UP000198341"/>
    </source>
</evidence>
<evidence type="ECO:0000259" key="7">
    <source>
        <dbReference type="Pfam" id="PF08016"/>
    </source>
</evidence>
<organism evidence="8 9">
    <name type="scientific">Bathycoccus prasinos</name>
    <dbReference type="NCBI Taxonomy" id="41875"/>
    <lineage>
        <taxon>Eukaryota</taxon>
        <taxon>Viridiplantae</taxon>
        <taxon>Chlorophyta</taxon>
        <taxon>Mamiellophyceae</taxon>
        <taxon>Mamiellales</taxon>
        <taxon>Bathycoccaceae</taxon>
        <taxon>Bathycoccus</taxon>
    </lineage>
</organism>
<dbReference type="STRING" id="41875.K8EBN7"/>
<feature type="transmembrane region" description="Helical" evidence="6">
    <location>
        <begin position="1449"/>
        <end position="1466"/>
    </location>
</feature>
<dbReference type="GeneID" id="19016655"/>
<dbReference type="PANTHER" id="PTHR10877">
    <property type="entry name" value="POLYCYSTIN FAMILY MEMBER"/>
    <property type="match status" value="1"/>
</dbReference>
<protein>
    <submittedName>
        <fullName evidence="8">Polycystin cation channel family</fullName>
    </submittedName>
</protein>
<evidence type="ECO:0000256" key="3">
    <source>
        <dbReference type="ARBA" id="ARBA00022989"/>
    </source>
</evidence>
<feature type="region of interest" description="Disordered" evidence="5">
    <location>
        <begin position="39"/>
        <end position="59"/>
    </location>
</feature>
<proteinExistence type="predicted"/>
<accession>K8EBN7</accession>
<evidence type="ECO:0000256" key="2">
    <source>
        <dbReference type="ARBA" id="ARBA00022692"/>
    </source>
</evidence>
<feature type="domain" description="Polycystin cation channel PKD1/PKD2" evidence="7">
    <location>
        <begin position="1316"/>
        <end position="1468"/>
    </location>
</feature>
<dbReference type="GO" id="GO:0016020">
    <property type="term" value="C:membrane"/>
    <property type="evidence" value="ECO:0007669"/>
    <property type="project" value="UniProtKB-SubCell"/>
</dbReference>
<gene>
    <name evidence="8" type="ORF">Bathy03g01170</name>
</gene>
<evidence type="ECO:0000313" key="8">
    <source>
        <dbReference type="EMBL" id="CCO15347.1"/>
    </source>
</evidence>
<dbReference type="InterPro" id="IPR051223">
    <property type="entry name" value="Polycystin"/>
</dbReference>
<evidence type="ECO:0000256" key="5">
    <source>
        <dbReference type="SAM" id="MobiDB-lite"/>
    </source>
</evidence>
<dbReference type="InterPro" id="IPR013122">
    <property type="entry name" value="PKD1_2_channel"/>
</dbReference>
<keyword evidence="9" id="KW-1185">Reference proteome</keyword>
<dbReference type="PANTHER" id="PTHR10877:SF183">
    <property type="entry name" value="AT14535P-RELATED"/>
    <property type="match status" value="1"/>
</dbReference>
<evidence type="ECO:0000256" key="1">
    <source>
        <dbReference type="ARBA" id="ARBA00004141"/>
    </source>
</evidence>
<dbReference type="Gene3D" id="1.10.287.70">
    <property type="match status" value="1"/>
</dbReference>
<dbReference type="Pfam" id="PF08016">
    <property type="entry name" value="PKD_channel"/>
    <property type="match status" value="1"/>
</dbReference>
<dbReference type="RefSeq" id="XP_007513910.1">
    <property type="nucleotide sequence ID" value="XM_007513848.1"/>
</dbReference>
<evidence type="ECO:0000256" key="4">
    <source>
        <dbReference type="ARBA" id="ARBA00023136"/>
    </source>
</evidence>
<feature type="transmembrane region" description="Helical" evidence="6">
    <location>
        <begin position="1376"/>
        <end position="1402"/>
    </location>
</feature>
<feature type="transmembrane region" description="Helical" evidence="6">
    <location>
        <begin position="1324"/>
        <end position="1347"/>
    </location>
</feature>
<dbReference type="KEGG" id="bpg:Bathy03g01170"/>
<feature type="transmembrane region" description="Helical" evidence="6">
    <location>
        <begin position="1257"/>
        <end position="1279"/>
    </location>
</feature>
<comment type="subcellular location">
    <subcellularLocation>
        <location evidence="1">Membrane</location>
        <topology evidence="1">Multi-pass membrane protein</topology>
    </subcellularLocation>
</comment>
<reference evidence="8 9" key="1">
    <citation type="submission" date="2011-10" db="EMBL/GenBank/DDBJ databases">
        <authorList>
            <person name="Genoscope - CEA"/>
        </authorList>
    </citation>
    <scope>NUCLEOTIDE SEQUENCE [LARGE SCALE GENOMIC DNA]</scope>
    <source>
        <strain evidence="8 9">RCC 1105</strain>
    </source>
</reference>
<name>K8EBN7_9CHLO</name>
<evidence type="ECO:0000256" key="6">
    <source>
        <dbReference type="SAM" id="Phobius"/>
    </source>
</evidence>
<feature type="transmembrane region" description="Helical" evidence="6">
    <location>
        <begin position="89"/>
        <end position="108"/>
    </location>
</feature>
<feature type="transmembrane region" description="Helical" evidence="6">
    <location>
        <begin position="1215"/>
        <end position="1236"/>
    </location>
</feature>
<dbReference type="eggNOG" id="KOG3599">
    <property type="taxonomic scope" value="Eukaryota"/>
</dbReference>
<keyword evidence="2 6" id="KW-0812">Transmembrane</keyword>